<proteinExistence type="predicted"/>
<feature type="domain" description="dTDP-4-dehydro-6-deoxy-alpha-D-glucopyranose 2,3-dehydratase" evidence="1">
    <location>
        <begin position="230"/>
        <end position="408"/>
    </location>
</feature>
<dbReference type="KEGG" id="uam:UABAM_05897"/>
<feature type="domain" description="dTDP-4-dehydro-6-deoxy-alpha-D-glucopyranose 2,3-dehydratase" evidence="1">
    <location>
        <begin position="4"/>
        <end position="182"/>
    </location>
</feature>
<sequence>MYECEISVNYTTLQRCQSWQINEALEHDSKSYFSIVCVEDREHNESIFILQRKIGILGFIVSKTAQGFEWLVQNKPEPGNIFYYQYAPTVQATKCNYEQVHQGSKTLFLEYFLQGKLCVDVCGSEQGSKFLGKFNRNCKIVVDKSKINFPSKNYSWLTSKQIKQLLRKSFVLNTDARSVIVCGSWNWLASDSKLFAEIKNPVIAQALRNSYQVRDKQRIKNAISFLQSCEKQYEYDTIPLKNMRTFKLTPFGIQCIEKRQCKVCYFDIRMEREVSHWQQPLVMDTSIQQSWLIFSIKNSISYFFLQVNYEMGFDNGVEFGPSLQTNVSFTAKDIDVVKNTQTLAQIDQSDEGGRFYQNIMRYTLAYWPHQQHLCSLKNGLWLTAGEIENMTLMKGYLTNELRSLLSLLVSFM</sequence>
<name>A0A5S9F635_UABAM</name>
<dbReference type="EMBL" id="AP019860">
    <property type="protein sequence ID" value="BBM87485.1"/>
    <property type="molecule type" value="Genomic_DNA"/>
</dbReference>
<dbReference type="AlphaFoldDB" id="A0A5S9F635"/>
<dbReference type="Gene3D" id="3.90.79.40">
    <property type="entry name" value="EvaA sugar 2,3-dehydratase subunit"/>
    <property type="match status" value="2"/>
</dbReference>
<keyword evidence="3" id="KW-1185">Reference proteome</keyword>
<evidence type="ECO:0000313" key="3">
    <source>
        <dbReference type="Proteomes" id="UP000326354"/>
    </source>
</evidence>
<accession>A0A5S9F635</accession>
<dbReference type="Pfam" id="PF03559">
    <property type="entry name" value="Hexose_dehydrat"/>
    <property type="match status" value="2"/>
</dbReference>
<dbReference type="OrthoDB" id="9814961at2"/>
<reference evidence="2 3" key="1">
    <citation type="submission" date="2019-08" db="EMBL/GenBank/DDBJ databases">
        <title>Complete genome sequence of Candidatus Uab amorphum.</title>
        <authorList>
            <person name="Shiratori T."/>
            <person name="Suzuki S."/>
            <person name="Kakizawa Y."/>
            <person name="Ishida K."/>
        </authorList>
    </citation>
    <scope>NUCLEOTIDE SEQUENCE [LARGE SCALE GENOMIC DNA]</scope>
    <source>
        <strain evidence="2 3">SRT547</strain>
    </source>
</reference>
<dbReference type="InterPro" id="IPR005212">
    <property type="entry name" value="EvaA-like"/>
</dbReference>
<gene>
    <name evidence="2" type="ORF">UABAM_05897</name>
</gene>
<dbReference type="Proteomes" id="UP000326354">
    <property type="component" value="Chromosome"/>
</dbReference>
<dbReference type="InterPro" id="IPR038153">
    <property type="entry name" value="EvaA-like_sf"/>
</dbReference>
<evidence type="ECO:0000259" key="1">
    <source>
        <dbReference type="Pfam" id="PF03559"/>
    </source>
</evidence>
<protein>
    <submittedName>
        <fullName evidence="2">NDP-hexose 2,3-dehydratase</fullName>
    </submittedName>
</protein>
<dbReference type="RefSeq" id="WP_151971502.1">
    <property type="nucleotide sequence ID" value="NZ_AP019860.1"/>
</dbReference>
<dbReference type="GO" id="GO:0016829">
    <property type="term" value="F:lyase activity"/>
    <property type="evidence" value="ECO:0007669"/>
    <property type="project" value="InterPro"/>
</dbReference>
<evidence type="ECO:0000313" key="2">
    <source>
        <dbReference type="EMBL" id="BBM87485.1"/>
    </source>
</evidence>
<organism evidence="2 3">
    <name type="scientific">Uabimicrobium amorphum</name>
    <dbReference type="NCBI Taxonomy" id="2596890"/>
    <lineage>
        <taxon>Bacteria</taxon>
        <taxon>Pseudomonadati</taxon>
        <taxon>Planctomycetota</taxon>
        <taxon>Candidatus Uabimicrobiia</taxon>
        <taxon>Candidatus Uabimicrobiales</taxon>
        <taxon>Candidatus Uabimicrobiaceae</taxon>
        <taxon>Candidatus Uabimicrobium</taxon>
    </lineage>
</organism>